<organism evidence="1 2">
    <name type="scientific">Reticulomyxa filosa</name>
    <dbReference type="NCBI Taxonomy" id="46433"/>
    <lineage>
        <taxon>Eukaryota</taxon>
        <taxon>Sar</taxon>
        <taxon>Rhizaria</taxon>
        <taxon>Retaria</taxon>
        <taxon>Foraminifera</taxon>
        <taxon>Monothalamids</taxon>
        <taxon>Reticulomyxidae</taxon>
        <taxon>Reticulomyxa</taxon>
    </lineage>
</organism>
<gene>
    <name evidence="1" type="ORF">RFI_31719</name>
</gene>
<protein>
    <recommendedName>
        <fullName evidence="3">Kelch motif family protein</fullName>
    </recommendedName>
</protein>
<sequence>KTIKITRTLCNQWMLIANKQKKQIFIGRSEDDYLGVGAIIGGSENHLLFINYREKNIDVFNLKTLQYMNKVILPIGSVMKYHCFIAKTEHDVTITDTNQRIWEMLLFSQNTGLSIEYDEDSNTFRFRNVRVCTSIKQCYSYGCVYVNHLLLFFGGEGTNGKASDRVYKYSFLDKQWMNFEQTLPISLNECTAILNEDHTFVHILGGYDGNTT</sequence>
<reference evidence="1 2" key="1">
    <citation type="journal article" date="2013" name="Curr. Biol.">
        <title>The Genome of the Foraminiferan Reticulomyxa filosa.</title>
        <authorList>
            <person name="Glockner G."/>
            <person name="Hulsmann N."/>
            <person name="Schleicher M."/>
            <person name="Noegel A.A."/>
            <person name="Eichinger L."/>
            <person name="Gallinger C."/>
            <person name="Pawlowski J."/>
            <person name="Sierra R."/>
            <person name="Euteneuer U."/>
            <person name="Pillet L."/>
            <person name="Moustafa A."/>
            <person name="Platzer M."/>
            <person name="Groth M."/>
            <person name="Szafranski K."/>
            <person name="Schliwa M."/>
        </authorList>
    </citation>
    <scope>NUCLEOTIDE SEQUENCE [LARGE SCALE GENOMIC DNA]</scope>
</reference>
<proteinExistence type="predicted"/>
<dbReference type="Gene3D" id="2.120.10.80">
    <property type="entry name" value="Kelch-type beta propeller"/>
    <property type="match status" value="1"/>
</dbReference>
<accession>X6LX00</accession>
<dbReference type="InterPro" id="IPR015915">
    <property type="entry name" value="Kelch-typ_b-propeller"/>
</dbReference>
<evidence type="ECO:0000313" key="1">
    <source>
        <dbReference type="EMBL" id="ETO05677.1"/>
    </source>
</evidence>
<name>X6LX00_RETFI</name>
<evidence type="ECO:0008006" key="3">
    <source>
        <dbReference type="Google" id="ProtNLM"/>
    </source>
</evidence>
<feature type="non-terminal residue" evidence="1">
    <location>
        <position position="212"/>
    </location>
</feature>
<dbReference type="AlphaFoldDB" id="X6LX00"/>
<dbReference type="SUPFAM" id="SSF117281">
    <property type="entry name" value="Kelch motif"/>
    <property type="match status" value="1"/>
</dbReference>
<dbReference type="Proteomes" id="UP000023152">
    <property type="component" value="Unassembled WGS sequence"/>
</dbReference>
<feature type="non-terminal residue" evidence="1">
    <location>
        <position position="1"/>
    </location>
</feature>
<dbReference type="EMBL" id="ASPP01027866">
    <property type="protein sequence ID" value="ETO05677.1"/>
    <property type="molecule type" value="Genomic_DNA"/>
</dbReference>
<comment type="caution">
    <text evidence="1">The sequence shown here is derived from an EMBL/GenBank/DDBJ whole genome shotgun (WGS) entry which is preliminary data.</text>
</comment>
<evidence type="ECO:0000313" key="2">
    <source>
        <dbReference type="Proteomes" id="UP000023152"/>
    </source>
</evidence>
<keyword evidence="2" id="KW-1185">Reference proteome</keyword>